<comment type="caution">
    <text evidence="1">The sequence shown here is derived from an EMBL/GenBank/DDBJ whole genome shotgun (WGS) entry which is preliminary data.</text>
</comment>
<proteinExistence type="predicted"/>
<dbReference type="EMBL" id="CAWYQH010000001">
    <property type="protein sequence ID" value="CAK8671346.1"/>
    <property type="molecule type" value="Genomic_DNA"/>
</dbReference>
<evidence type="ECO:0000313" key="1">
    <source>
        <dbReference type="EMBL" id="CAK8671346.1"/>
    </source>
</evidence>
<protein>
    <submittedName>
        <fullName evidence="1">Uncharacterized protein</fullName>
    </submittedName>
</protein>
<name>A0ABP0EXM5_CLALP</name>
<keyword evidence="2" id="KW-1185">Reference proteome</keyword>
<dbReference type="Proteomes" id="UP001642483">
    <property type="component" value="Unassembled WGS sequence"/>
</dbReference>
<sequence length="77" mass="8906">MTKEKNPLTNSRMEALQNMAVDEISLIPDARLHCVRKGKKTCGFSLSGQMMNWRQLVAERMVQNPNHKLSRFWKATC</sequence>
<accession>A0ABP0EXM5</accession>
<organism evidence="1 2">
    <name type="scientific">Clavelina lepadiformis</name>
    <name type="common">Light-bulb sea squirt</name>
    <name type="synonym">Ascidia lepadiformis</name>
    <dbReference type="NCBI Taxonomy" id="159417"/>
    <lineage>
        <taxon>Eukaryota</taxon>
        <taxon>Metazoa</taxon>
        <taxon>Chordata</taxon>
        <taxon>Tunicata</taxon>
        <taxon>Ascidiacea</taxon>
        <taxon>Aplousobranchia</taxon>
        <taxon>Clavelinidae</taxon>
        <taxon>Clavelina</taxon>
    </lineage>
</organism>
<reference evidence="1 2" key="1">
    <citation type="submission" date="2024-02" db="EMBL/GenBank/DDBJ databases">
        <authorList>
            <person name="Daric V."/>
            <person name="Darras S."/>
        </authorList>
    </citation>
    <scope>NUCLEOTIDE SEQUENCE [LARGE SCALE GENOMIC DNA]</scope>
</reference>
<evidence type="ECO:0000313" key="2">
    <source>
        <dbReference type="Proteomes" id="UP001642483"/>
    </source>
</evidence>
<gene>
    <name evidence="1" type="ORF">CVLEPA_LOCUS392</name>
</gene>